<name>A0AAD8C019_BIOPF</name>
<dbReference type="EMBL" id="JASAOG010000020">
    <property type="protein sequence ID" value="KAK0063760.1"/>
    <property type="molecule type" value="Genomic_DNA"/>
</dbReference>
<protein>
    <submittedName>
        <fullName evidence="2">Enhancer of yellow 2 isoform X5</fullName>
    </submittedName>
</protein>
<keyword evidence="1" id="KW-0175">Coiled coil</keyword>
<dbReference type="Proteomes" id="UP001233172">
    <property type="component" value="Unassembled WGS sequence"/>
</dbReference>
<proteinExistence type="predicted"/>
<evidence type="ECO:0000313" key="3">
    <source>
        <dbReference type="Proteomes" id="UP001233172"/>
    </source>
</evidence>
<feature type="coiled-coil region" evidence="1">
    <location>
        <begin position="169"/>
        <end position="205"/>
    </location>
</feature>
<keyword evidence="3" id="KW-1185">Reference proteome</keyword>
<dbReference type="AlphaFoldDB" id="A0AAD8C019"/>
<evidence type="ECO:0000256" key="1">
    <source>
        <dbReference type="SAM" id="Coils"/>
    </source>
</evidence>
<accession>A0AAD8C019</accession>
<reference evidence="2" key="1">
    <citation type="journal article" date="2023" name="PLoS Negl. Trop. Dis.">
        <title>A genome sequence for Biomphalaria pfeifferi, the major vector snail for the human-infecting parasite Schistosoma mansoni.</title>
        <authorList>
            <person name="Bu L."/>
            <person name="Lu L."/>
            <person name="Laidemitt M.R."/>
            <person name="Zhang S.M."/>
            <person name="Mutuku M."/>
            <person name="Mkoji G."/>
            <person name="Steinauer M."/>
            <person name="Loker E.S."/>
        </authorList>
    </citation>
    <scope>NUCLEOTIDE SEQUENCE</scope>
    <source>
        <strain evidence="2">KasaAsao</strain>
    </source>
</reference>
<evidence type="ECO:0000313" key="2">
    <source>
        <dbReference type="EMBL" id="KAK0063760.1"/>
    </source>
</evidence>
<organism evidence="2 3">
    <name type="scientific">Biomphalaria pfeifferi</name>
    <name type="common">Bloodfluke planorb</name>
    <name type="synonym">Freshwater snail</name>
    <dbReference type="NCBI Taxonomy" id="112525"/>
    <lineage>
        <taxon>Eukaryota</taxon>
        <taxon>Metazoa</taxon>
        <taxon>Spiralia</taxon>
        <taxon>Lophotrochozoa</taxon>
        <taxon>Mollusca</taxon>
        <taxon>Gastropoda</taxon>
        <taxon>Heterobranchia</taxon>
        <taxon>Euthyneura</taxon>
        <taxon>Panpulmonata</taxon>
        <taxon>Hygrophila</taxon>
        <taxon>Lymnaeoidea</taxon>
        <taxon>Planorbidae</taxon>
        <taxon>Biomphalaria</taxon>
    </lineage>
</organism>
<sequence>MIRLVQKLACLNPSLMASSPQLAASRFRDLLTILADSGRISLNDCDQIYNKFIKCLEALEENNVKPKFELFHPATERLDDFLYNNFKPLDAALWDVLRPLLLLSHGQATVERGFSHKEVMIENMHEETLVAQRRICDFLKVNGGVLDVAITKPLLTATASGLQNYHQYLDKEKTKKAEMAKNLKRKRHDDETSDLKAKRKKLMEEENFLRSLADKYAVEAEAKQNLKLLSKSNDMRHEA</sequence>
<comment type="caution">
    <text evidence="2">The sequence shown here is derived from an EMBL/GenBank/DDBJ whole genome shotgun (WGS) entry which is preliminary data.</text>
</comment>
<reference evidence="2" key="2">
    <citation type="submission" date="2023-04" db="EMBL/GenBank/DDBJ databases">
        <authorList>
            <person name="Bu L."/>
            <person name="Lu L."/>
            <person name="Laidemitt M.R."/>
            <person name="Zhang S.M."/>
            <person name="Mutuku M."/>
            <person name="Mkoji G."/>
            <person name="Steinauer M."/>
            <person name="Loker E.S."/>
        </authorList>
    </citation>
    <scope>NUCLEOTIDE SEQUENCE</scope>
    <source>
        <strain evidence="2">KasaAsao</strain>
        <tissue evidence="2">Whole Snail</tissue>
    </source>
</reference>
<gene>
    <name evidence="2" type="ORF">Bpfe_006911</name>
</gene>